<proteinExistence type="predicted"/>
<organism evidence="1 2">
    <name type="scientific">Meloidogyne javanica</name>
    <name type="common">Root-knot nematode worm</name>
    <dbReference type="NCBI Taxonomy" id="6303"/>
    <lineage>
        <taxon>Eukaryota</taxon>
        <taxon>Metazoa</taxon>
        <taxon>Ecdysozoa</taxon>
        <taxon>Nematoda</taxon>
        <taxon>Chromadorea</taxon>
        <taxon>Rhabditida</taxon>
        <taxon>Tylenchina</taxon>
        <taxon>Tylenchomorpha</taxon>
        <taxon>Tylenchoidea</taxon>
        <taxon>Meloidogynidae</taxon>
        <taxon>Meloidogyninae</taxon>
        <taxon>Meloidogyne</taxon>
        <taxon>Meloidogyne incognita group</taxon>
    </lineage>
</organism>
<dbReference type="Proteomes" id="UP000887561">
    <property type="component" value="Unplaced"/>
</dbReference>
<keyword evidence="1" id="KW-1185">Reference proteome</keyword>
<dbReference type="AlphaFoldDB" id="A0A915MSD8"/>
<evidence type="ECO:0000313" key="2">
    <source>
        <dbReference type="WBParaSite" id="scaffold47850_cov452.g24757"/>
    </source>
</evidence>
<evidence type="ECO:0000313" key="1">
    <source>
        <dbReference type="Proteomes" id="UP000887561"/>
    </source>
</evidence>
<protein>
    <submittedName>
        <fullName evidence="2">Transposase</fullName>
    </submittedName>
</protein>
<reference evidence="2" key="1">
    <citation type="submission" date="2022-11" db="UniProtKB">
        <authorList>
            <consortium name="WormBaseParasite"/>
        </authorList>
    </citation>
    <scope>IDENTIFICATION</scope>
</reference>
<dbReference type="WBParaSite" id="scaffold47850_cov452.g24757">
    <property type="protein sequence ID" value="scaffold47850_cov452.g24757"/>
    <property type="gene ID" value="scaffold47850_cov452.g24757"/>
</dbReference>
<name>A0A915MSD8_MELJA</name>
<sequence>MKLKKENESLKTELEKEKTIRNELDSDMAIAANSIKRKWSKAH</sequence>
<accession>A0A915MSD8</accession>